<name>A0A9D4VP34_PEA</name>
<dbReference type="SUPFAM" id="SSF46785">
    <property type="entry name" value="Winged helix' DNA-binding domain"/>
    <property type="match status" value="1"/>
</dbReference>
<dbReference type="PROSITE" id="PS51504">
    <property type="entry name" value="H15"/>
    <property type="match status" value="1"/>
</dbReference>
<feature type="domain" description="H15" evidence="5">
    <location>
        <begin position="65"/>
        <end position="135"/>
    </location>
</feature>
<feature type="region of interest" description="Disordered" evidence="4">
    <location>
        <begin position="252"/>
        <end position="439"/>
    </location>
</feature>
<organism evidence="6 7">
    <name type="scientific">Pisum sativum</name>
    <name type="common">Garden pea</name>
    <name type="synonym">Lathyrus oleraceus</name>
    <dbReference type="NCBI Taxonomy" id="3888"/>
    <lineage>
        <taxon>Eukaryota</taxon>
        <taxon>Viridiplantae</taxon>
        <taxon>Streptophyta</taxon>
        <taxon>Embryophyta</taxon>
        <taxon>Tracheophyta</taxon>
        <taxon>Spermatophyta</taxon>
        <taxon>Magnoliopsida</taxon>
        <taxon>eudicotyledons</taxon>
        <taxon>Gunneridae</taxon>
        <taxon>Pentapetalae</taxon>
        <taxon>rosids</taxon>
        <taxon>fabids</taxon>
        <taxon>Fabales</taxon>
        <taxon>Fabaceae</taxon>
        <taxon>Papilionoideae</taxon>
        <taxon>50 kb inversion clade</taxon>
        <taxon>NPAAA clade</taxon>
        <taxon>Hologalegina</taxon>
        <taxon>IRL clade</taxon>
        <taxon>Fabeae</taxon>
        <taxon>Lathyrus</taxon>
    </lineage>
</organism>
<dbReference type="SMART" id="SM00384">
    <property type="entry name" value="AT_hook"/>
    <property type="match status" value="3"/>
</dbReference>
<dbReference type="GO" id="GO:0031492">
    <property type="term" value="F:nucleosomal DNA binding"/>
    <property type="evidence" value="ECO:0007669"/>
    <property type="project" value="TreeGrafter"/>
</dbReference>
<dbReference type="InterPro" id="IPR017956">
    <property type="entry name" value="AT_hook_DNA-bd_motif"/>
</dbReference>
<evidence type="ECO:0000256" key="1">
    <source>
        <dbReference type="ARBA" id="ARBA00004123"/>
    </source>
</evidence>
<keyword evidence="7" id="KW-1185">Reference proteome</keyword>
<dbReference type="GO" id="GO:0000786">
    <property type="term" value="C:nucleosome"/>
    <property type="evidence" value="ECO:0007669"/>
    <property type="project" value="InterPro"/>
</dbReference>
<dbReference type="OrthoDB" id="1110759at2759"/>
<dbReference type="AlphaFoldDB" id="A0A9D4VP34"/>
<dbReference type="PRINTS" id="PR00929">
    <property type="entry name" value="ATHOOK"/>
</dbReference>
<evidence type="ECO:0000313" key="6">
    <source>
        <dbReference type="EMBL" id="KAI5387101.1"/>
    </source>
</evidence>
<dbReference type="Gramene" id="Psat07G0331100-T1">
    <property type="protein sequence ID" value="KAI5387101.1"/>
    <property type="gene ID" value="KIW84_073311"/>
</dbReference>
<feature type="region of interest" description="Disordered" evidence="4">
    <location>
        <begin position="216"/>
        <end position="236"/>
    </location>
</feature>
<dbReference type="GO" id="GO:0045910">
    <property type="term" value="P:negative regulation of DNA recombination"/>
    <property type="evidence" value="ECO:0007669"/>
    <property type="project" value="TreeGrafter"/>
</dbReference>
<accession>A0A9D4VP34</accession>
<evidence type="ECO:0000256" key="2">
    <source>
        <dbReference type="ARBA" id="ARBA00023125"/>
    </source>
</evidence>
<keyword evidence="3" id="KW-0539">Nucleus</keyword>
<proteinExistence type="predicted"/>
<evidence type="ECO:0000313" key="7">
    <source>
        <dbReference type="Proteomes" id="UP001058974"/>
    </source>
</evidence>
<dbReference type="EMBL" id="JAMSHJ010000007">
    <property type="protein sequence ID" value="KAI5387101.1"/>
    <property type="molecule type" value="Genomic_DNA"/>
</dbReference>
<dbReference type="PANTHER" id="PTHR11467">
    <property type="entry name" value="HISTONE H1"/>
    <property type="match status" value="1"/>
</dbReference>
<dbReference type="InterPro" id="IPR036388">
    <property type="entry name" value="WH-like_DNA-bd_sf"/>
</dbReference>
<dbReference type="GO" id="GO:0030261">
    <property type="term" value="P:chromosome condensation"/>
    <property type="evidence" value="ECO:0007669"/>
    <property type="project" value="TreeGrafter"/>
</dbReference>
<dbReference type="GO" id="GO:0006334">
    <property type="term" value="P:nucleosome assembly"/>
    <property type="evidence" value="ECO:0007669"/>
    <property type="project" value="InterPro"/>
</dbReference>
<sequence>MAEPQQQPLLLLEGTDSRNNRVMSQLTHSLLSQLNPSLSPSTLAQRSSYIQSRLQHLFHNFHTPTHPPYALMINRAIVELNDKNGSTAEAISEFVRREYEDLPWAHSKILSLHLGRLCEVGEIVCTENGRYMFPVGGMEKKEKEKEKEPCKGSRKRRRGCRSKLALLDSDTTEEASTQVAESDDHLIGSVEEKAKLQSEKMASSIVCAEGSPEGVISTGSGIESSSQTQLQPQKSADIDTDVTTALVCANVDDGELPQDYNQGDADGSLDENPVIECLEKIQPMRKLSRGRPRKSEIDDADWQEKPLLLTRGPTKNKRNQNGQTRGPGRPRKAIQDNEQCEDTLKKKEEKLRKKKEMPRKKEEELKKKEEELMKKDQAKLPDGEGKLKKKDQAKSHECEEKLKNENQAGNGRGRGRGRGHVRGEGRPPKPKVCDTEAPV</sequence>
<dbReference type="PANTHER" id="PTHR11467:SF109">
    <property type="entry name" value="H15 DOMAIN-CONTAINING PROTEIN"/>
    <property type="match status" value="1"/>
</dbReference>
<feature type="compositionally biased region" description="Basic and acidic residues" evidence="4">
    <location>
        <begin position="342"/>
        <end position="351"/>
    </location>
</feature>
<dbReference type="GO" id="GO:0003690">
    <property type="term" value="F:double-stranded DNA binding"/>
    <property type="evidence" value="ECO:0007669"/>
    <property type="project" value="TreeGrafter"/>
</dbReference>
<protein>
    <recommendedName>
        <fullName evidence="5">H15 domain-containing protein</fullName>
    </recommendedName>
</protein>
<comment type="subcellular location">
    <subcellularLocation>
        <location evidence="1">Nucleus</location>
    </subcellularLocation>
</comment>
<gene>
    <name evidence="6" type="ORF">KIW84_073311</name>
</gene>
<dbReference type="Proteomes" id="UP001058974">
    <property type="component" value="Chromosome 7"/>
</dbReference>
<reference evidence="6 7" key="1">
    <citation type="journal article" date="2022" name="Nat. Genet.">
        <title>Improved pea reference genome and pan-genome highlight genomic features and evolutionary characteristics.</title>
        <authorList>
            <person name="Yang T."/>
            <person name="Liu R."/>
            <person name="Luo Y."/>
            <person name="Hu S."/>
            <person name="Wang D."/>
            <person name="Wang C."/>
            <person name="Pandey M.K."/>
            <person name="Ge S."/>
            <person name="Xu Q."/>
            <person name="Li N."/>
            <person name="Li G."/>
            <person name="Huang Y."/>
            <person name="Saxena R.K."/>
            <person name="Ji Y."/>
            <person name="Li M."/>
            <person name="Yan X."/>
            <person name="He Y."/>
            <person name="Liu Y."/>
            <person name="Wang X."/>
            <person name="Xiang C."/>
            <person name="Varshney R.K."/>
            <person name="Ding H."/>
            <person name="Gao S."/>
            <person name="Zong X."/>
        </authorList>
    </citation>
    <scope>NUCLEOTIDE SEQUENCE [LARGE SCALE GENOMIC DNA]</scope>
    <source>
        <strain evidence="6 7">cv. Zhongwan 6</strain>
    </source>
</reference>
<dbReference type="GO" id="GO:0005730">
    <property type="term" value="C:nucleolus"/>
    <property type="evidence" value="ECO:0007669"/>
    <property type="project" value="TreeGrafter"/>
</dbReference>
<feature type="compositionally biased region" description="Basic and acidic residues" evidence="4">
    <location>
        <begin position="421"/>
        <end position="439"/>
    </location>
</feature>
<feature type="compositionally biased region" description="Basic and acidic residues" evidence="4">
    <location>
        <begin position="359"/>
        <end position="404"/>
    </location>
</feature>
<dbReference type="InterPro" id="IPR005818">
    <property type="entry name" value="Histone_H1/H5_H15"/>
</dbReference>
<dbReference type="Pfam" id="PF00538">
    <property type="entry name" value="Linker_histone"/>
    <property type="match status" value="1"/>
</dbReference>
<evidence type="ECO:0000256" key="3">
    <source>
        <dbReference type="ARBA" id="ARBA00023242"/>
    </source>
</evidence>
<dbReference type="InterPro" id="IPR036390">
    <property type="entry name" value="WH_DNA-bd_sf"/>
</dbReference>
<comment type="caution">
    <text evidence="6">The sequence shown here is derived from an EMBL/GenBank/DDBJ whole genome shotgun (WGS) entry which is preliminary data.</text>
</comment>
<evidence type="ECO:0000259" key="5">
    <source>
        <dbReference type="PROSITE" id="PS51504"/>
    </source>
</evidence>
<evidence type="ECO:0000256" key="4">
    <source>
        <dbReference type="SAM" id="MobiDB-lite"/>
    </source>
</evidence>
<dbReference type="SMART" id="SM00526">
    <property type="entry name" value="H15"/>
    <property type="match status" value="1"/>
</dbReference>
<feature type="compositionally biased region" description="Polar residues" evidence="4">
    <location>
        <begin position="217"/>
        <end position="234"/>
    </location>
</feature>
<dbReference type="Gene3D" id="1.10.10.10">
    <property type="entry name" value="Winged helix-like DNA-binding domain superfamily/Winged helix DNA-binding domain"/>
    <property type="match status" value="1"/>
</dbReference>
<keyword evidence="2" id="KW-0238">DNA-binding</keyword>